<gene>
    <name evidence="1" type="ORF">CEP48_07745</name>
</gene>
<dbReference type="PANTHER" id="PTHR34387:SF1">
    <property type="entry name" value="PERIPLASMIC IMMUNOGENIC PROTEIN"/>
    <property type="match status" value="1"/>
</dbReference>
<dbReference type="InterPro" id="IPR007497">
    <property type="entry name" value="SIMPL/DUF541"/>
</dbReference>
<dbReference type="AlphaFoldDB" id="A0A8E3SC95"/>
<evidence type="ECO:0000313" key="1">
    <source>
        <dbReference type="EMBL" id="QDJ15320.1"/>
    </source>
</evidence>
<sequence>MRKLSKMLLLSTALFSLPLYAAENSNNTVVNFEVSAQKPVVQDTLNARLVAQVQGKDLAKLKQQLDQKVEKLLARLAQYPTIRLLENQRYEYMKTDKDGKFSGWKSGVNIHLSSTDFAAMQQFLDKIGGNVAVNSLSFSISDKLRQQIGDELLKTALEKTEAKAALIQKNLQRQYYRLQKIEIQQPNENIQPRVLAAYSARANEVAEEQTAPVAGTRLLNLSIFATVELSDK</sequence>
<dbReference type="Gene3D" id="3.30.110.170">
    <property type="entry name" value="Protein of unknown function (DUF541), domain 1"/>
    <property type="match status" value="1"/>
</dbReference>
<reference evidence="1" key="1">
    <citation type="submission" date="2017-06" db="EMBL/GenBank/DDBJ databases">
        <title>Genome sequencing of pathogenic and non-pathogenic strains within Bisgaard taxon 40.</title>
        <authorList>
            <person name="Ladner J.T."/>
            <person name="Lovett S.P."/>
            <person name="Koroleva G."/>
            <person name="Lorch J.M."/>
        </authorList>
    </citation>
    <scope>NUCLEOTIDE SEQUENCE</scope>
    <source>
        <strain evidence="1">27576-1-I1</strain>
    </source>
</reference>
<dbReference type="GO" id="GO:0006974">
    <property type="term" value="P:DNA damage response"/>
    <property type="evidence" value="ECO:0007669"/>
    <property type="project" value="TreeGrafter"/>
</dbReference>
<dbReference type="InterPro" id="IPR052022">
    <property type="entry name" value="26kDa_periplasmic_antigen"/>
</dbReference>
<dbReference type="EMBL" id="CP022011">
    <property type="protein sequence ID" value="QDJ15320.1"/>
    <property type="molecule type" value="Genomic_DNA"/>
</dbReference>
<dbReference type="PANTHER" id="PTHR34387">
    <property type="entry name" value="SLR1258 PROTEIN"/>
    <property type="match status" value="1"/>
</dbReference>
<dbReference type="Proteomes" id="UP000955338">
    <property type="component" value="Chromosome"/>
</dbReference>
<keyword evidence="2" id="KW-1185">Reference proteome</keyword>
<dbReference type="RefSeq" id="WP_261920170.1">
    <property type="nucleotide sequence ID" value="NZ_CP022011.1"/>
</dbReference>
<dbReference type="Pfam" id="PF04402">
    <property type="entry name" value="SIMPL"/>
    <property type="match status" value="1"/>
</dbReference>
<protein>
    <submittedName>
        <fullName evidence="1">Uncharacterized protein</fullName>
    </submittedName>
</protein>
<dbReference type="Gene3D" id="3.30.70.2970">
    <property type="entry name" value="Protein of unknown function (DUF541), domain 2"/>
    <property type="match status" value="1"/>
</dbReference>
<evidence type="ECO:0000313" key="2">
    <source>
        <dbReference type="Proteomes" id="UP000955338"/>
    </source>
</evidence>
<organism evidence="1 2">
    <name type="scientific">Mergibacter septicus</name>
    <dbReference type="NCBI Taxonomy" id="221402"/>
    <lineage>
        <taxon>Bacteria</taxon>
        <taxon>Pseudomonadati</taxon>
        <taxon>Pseudomonadota</taxon>
        <taxon>Gammaproteobacteria</taxon>
        <taxon>Pasteurellales</taxon>
        <taxon>Pasteurellaceae</taxon>
        <taxon>Mergibacter</taxon>
    </lineage>
</organism>
<proteinExistence type="predicted"/>
<name>A0A8E3SC95_9PAST</name>
<accession>A0A8E3SC95</accession>